<dbReference type="RefSeq" id="XP_005099521.1">
    <property type="nucleotide sequence ID" value="XM_005099464.2"/>
</dbReference>
<keyword evidence="2" id="KW-1185">Reference proteome</keyword>
<protein>
    <submittedName>
        <fullName evidence="3 4">Uncharacterized protein LOC101857722</fullName>
    </submittedName>
</protein>
<organism evidence="2 4">
    <name type="scientific">Aplysia californica</name>
    <name type="common">California sea hare</name>
    <dbReference type="NCBI Taxonomy" id="6500"/>
    <lineage>
        <taxon>Eukaryota</taxon>
        <taxon>Metazoa</taxon>
        <taxon>Spiralia</taxon>
        <taxon>Lophotrochozoa</taxon>
        <taxon>Mollusca</taxon>
        <taxon>Gastropoda</taxon>
        <taxon>Heterobranchia</taxon>
        <taxon>Euthyneura</taxon>
        <taxon>Tectipleura</taxon>
        <taxon>Aplysiida</taxon>
        <taxon>Aplysioidea</taxon>
        <taxon>Aplysiidae</taxon>
        <taxon>Aplysia</taxon>
    </lineage>
</organism>
<evidence type="ECO:0000313" key="3">
    <source>
        <dbReference type="RefSeq" id="XP_005099520.1"/>
    </source>
</evidence>
<evidence type="ECO:0000256" key="1">
    <source>
        <dbReference type="SAM" id="MobiDB-lite"/>
    </source>
</evidence>
<feature type="region of interest" description="Disordered" evidence="1">
    <location>
        <begin position="84"/>
        <end position="103"/>
    </location>
</feature>
<reference evidence="3 4" key="1">
    <citation type="submission" date="2025-05" db="UniProtKB">
        <authorList>
            <consortium name="RefSeq"/>
        </authorList>
    </citation>
    <scope>IDENTIFICATION</scope>
</reference>
<dbReference type="GeneID" id="101857722"/>
<proteinExistence type="predicted"/>
<evidence type="ECO:0000313" key="2">
    <source>
        <dbReference type="Proteomes" id="UP000694888"/>
    </source>
</evidence>
<dbReference type="Proteomes" id="UP000694888">
    <property type="component" value="Unplaced"/>
</dbReference>
<evidence type="ECO:0000313" key="4">
    <source>
        <dbReference type="RefSeq" id="XP_005099521.1"/>
    </source>
</evidence>
<dbReference type="RefSeq" id="XP_005099520.1">
    <property type="nucleotide sequence ID" value="XM_005099463.3"/>
</dbReference>
<name>A0ABM0JR20_APLCA</name>
<gene>
    <name evidence="3 4" type="primary">LOC101857722</name>
</gene>
<sequence>MTSTADPQYIRSVSVSYPRCGSGVSLRSTLSGTNYVIQRSRPRTAEDITHSARDQADRILERERTGMLDELMFLYGRNVSNSFDFSPTDAPKPPQKNYSTPVLSSPWHMNNSAFLQMYRASGRCPRKRQFPQFIPRPLTRETNS</sequence>
<accession>A0ABM0JR20</accession>